<accession>A0A0K9YNX5</accession>
<name>A0A0K9YNX5_9BACL</name>
<feature type="transmembrane region" description="Helical" evidence="1">
    <location>
        <begin position="7"/>
        <end position="28"/>
    </location>
</feature>
<organism evidence="3 4">
    <name type="scientific">Brevibacillus reuszeri</name>
    <dbReference type="NCBI Taxonomy" id="54915"/>
    <lineage>
        <taxon>Bacteria</taxon>
        <taxon>Bacillati</taxon>
        <taxon>Bacillota</taxon>
        <taxon>Bacilli</taxon>
        <taxon>Bacillales</taxon>
        <taxon>Paenibacillaceae</taxon>
        <taxon>Brevibacillus</taxon>
    </lineage>
</organism>
<comment type="caution">
    <text evidence="3">The sequence shown here is derived from an EMBL/GenBank/DDBJ whole genome shotgun (WGS) entry which is preliminary data.</text>
</comment>
<dbReference type="PATRIC" id="fig|54915.3.peg.2097"/>
<evidence type="ECO:0000313" key="5">
    <source>
        <dbReference type="Proteomes" id="UP000319578"/>
    </source>
</evidence>
<keyword evidence="1" id="KW-0812">Transmembrane</keyword>
<dbReference type="Proteomes" id="UP000036834">
    <property type="component" value="Unassembled WGS sequence"/>
</dbReference>
<evidence type="ECO:0000313" key="2">
    <source>
        <dbReference type="EMBL" id="GED72607.1"/>
    </source>
</evidence>
<evidence type="ECO:0000313" key="4">
    <source>
        <dbReference type="Proteomes" id="UP000036834"/>
    </source>
</evidence>
<keyword evidence="5" id="KW-1185">Reference proteome</keyword>
<sequence length="105" mass="11954">MKRLVITFFLAMIPSIVTMLLLIEYFPYTGLGRVVSIPITLFFNITILLISLLITQKLKSTVFKSLIWIAVIPISVLAAIFLHPQEYLPSVLTQLRELIFSNTTK</sequence>
<evidence type="ECO:0000313" key="3">
    <source>
        <dbReference type="EMBL" id="KNB70347.1"/>
    </source>
</evidence>
<dbReference type="EMBL" id="LGIQ01000009">
    <property type="protein sequence ID" value="KNB70347.1"/>
    <property type="molecule type" value="Genomic_DNA"/>
</dbReference>
<reference evidence="2 5" key="3">
    <citation type="submission" date="2019-06" db="EMBL/GenBank/DDBJ databases">
        <title>Whole genome shotgun sequence of Brevibacillus reuszeri NBRC 15719.</title>
        <authorList>
            <person name="Hosoyama A."/>
            <person name="Uohara A."/>
            <person name="Ohji S."/>
            <person name="Ichikawa N."/>
        </authorList>
    </citation>
    <scope>NUCLEOTIDE SEQUENCE [LARGE SCALE GENOMIC DNA]</scope>
    <source>
        <strain evidence="2 5">NBRC 15719</strain>
    </source>
</reference>
<dbReference type="OrthoDB" id="2852938at2"/>
<dbReference type="EMBL" id="BJON01000032">
    <property type="protein sequence ID" value="GED72607.1"/>
    <property type="molecule type" value="Genomic_DNA"/>
</dbReference>
<proteinExistence type="predicted"/>
<feature type="transmembrane region" description="Helical" evidence="1">
    <location>
        <begin position="66"/>
        <end position="83"/>
    </location>
</feature>
<reference evidence="3" key="2">
    <citation type="submission" date="2015-07" db="EMBL/GenBank/DDBJ databases">
        <title>MeaNS - Measles Nucleotide Surveillance Program.</title>
        <authorList>
            <person name="Tran T."/>
            <person name="Druce J."/>
        </authorList>
    </citation>
    <scope>NUCLEOTIDE SEQUENCE</scope>
    <source>
        <strain evidence="3">DSM 9887</strain>
    </source>
</reference>
<protein>
    <recommendedName>
        <fullName evidence="6">Histidine kinase</fullName>
    </recommendedName>
</protein>
<dbReference type="RefSeq" id="WP_049739323.1">
    <property type="nucleotide sequence ID" value="NZ_BJON01000032.1"/>
</dbReference>
<evidence type="ECO:0008006" key="6">
    <source>
        <dbReference type="Google" id="ProtNLM"/>
    </source>
</evidence>
<gene>
    <name evidence="3" type="ORF">ADS79_15450</name>
    <name evidence="2" type="ORF">BRE01_63090</name>
</gene>
<keyword evidence="1" id="KW-0472">Membrane</keyword>
<reference evidence="4" key="1">
    <citation type="submission" date="2015-07" db="EMBL/GenBank/DDBJ databases">
        <title>Genome sequencing project for genomic taxonomy and phylogenomics of Bacillus-like bacteria.</title>
        <authorList>
            <person name="Liu B."/>
            <person name="Wang J."/>
            <person name="Zhu Y."/>
            <person name="Liu G."/>
            <person name="Chen Q."/>
            <person name="Chen Z."/>
            <person name="Lan J."/>
            <person name="Che J."/>
            <person name="Ge C."/>
            <person name="Shi H."/>
            <person name="Pan Z."/>
            <person name="Liu X."/>
        </authorList>
    </citation>
    <scope>NUCLEOTIDE SEQUENCE [LARGE SCALE GENOMIC DNA]</scope>
    <source>
        <strain evidence="4">DSM 9887</strain>
    </source>
</reference>
<feature type="transmembrane region" description="Helical" evidence="1">
    <location>
        <begin position="34"/>
        <end position="54"/>
    </location>
</feature>
<evidence type="ECO:0000256" key="1">
    <source>
        <dbReference type="SAM" id="Phobius"/>
    </source>
</evidence>
<dbReference type="AlphaFoldDB" id="A0A0K9YNX5"/>
<dbReference type="Proteomes" id="UP000319578">
    <property type="component" value="Unassembled WGS sequence"/>
</dbReference>
<keyword evidence="1" id="KW-1133">Transmembrane helix</keyword>